<organism evidence="1 2">
    <name type="scientific">Candidatus Marsarchaeota G1 archaeon OSP_D</name>
    <dbReference type="NCBI Taxonomy" id="1978155"/>
    <lineage>
        <taxon>Archaea</taxon>
        <taxon>Candidatus Marsarchaeota</taxon>
        <taxon>Candidatus Marsarchaeota group 1</taxon>
    </lineage>
</organism>
<accession>A0A2R6A891</accession>
<dbReference type="AlphaFoldDB" id="A0A2R6A891"/>
<gene>
    <name evidence="1" type="ORF">B9Q01_07520</name>
</gene>
<dbReference type="EMBL" id="NEXC01000062">
    <property type="protein sequence ID" value="PSN82616.1"/>
    <property type="molecule type" value="Genomic_DNA"/>
</dbReference>
<proteinExistence type="predicted"/>
<protein>
    <submittedName>
        <fullName evidence="1">Uncharacterized protein</fullName>
    </submittedName>
</protein>
<name>A0A2R6A891_9ARCH</name>
<sequence>MKGEKKSIQTETSKRNKSALIDLGINVLVSMVVDDGTWLLYKGVRRVTFIL</sequence>
<dbReference type="Proteomes" id="UP000240880">
    <property type="component" value="Unassembled WGS sequence"/>
</dbReference>
<comment type="caution">
    <text evidence="1">The sequence shown here is derived from an EMBL/GenBank/DDBJ whole genome shotgun (WGS) entry which is preliminary data.</text>
</comment>
<reference evidence="1 2" key="1">
    <citation type="submission" date="2017-04" db="EMBL/GenBank/DDBJ databases">
        <title>Novel microbial lineages endemic to geothermal iron-oxide mats fill important gaps in the evolutionary history of Archaea.</title>
        <authorList>
            <person name="Jay Z.J."/>
            <person name="Beam J.P."/>
            <person name="Dlakic M."/>
            <person name="Rusch D.B."/>
            <person name="Kozubal M.A."/>
            <person name="Inskeep W.P."/>
        </authorList>
    </citation>
    <scope>NUCLEOTIDE SEQUENCE [LARGE SCALE GENOMIC DNA]</scope>
    <source>
        <strain evidence="1">OSP_D</strain>
    </source>
</reference>
<evidence type="ECO:0000313" key="1">
    <source>
        <dbReference type="EMBL" id="PSN82616.1"/>
    </source>
</evidence>
<evidence type="ECO:0000313" key="2">
    <source>
        <dbReference type="Proteomes" id="UP000240880"/>
    </source>
</evidence>